<feature type="region of interest" description="Disordered" evidence="5">
    <location>
        <begin position="179"/>
        <end position="217"/>
    </location>
</feature>
<evidence type="ECO:0000256" key="1">
    <source>
        <dbReference type="ARBA" id="ARBA00004496"/>
    </source>
</evidence>
<dbReference type="InterPro" id="IPR036118">
    <property type="entry name" value="UreE_N_sf"/>
</dbReference>
<dbReference type="RefSeq" id="WP_123396650.1">
    <property type="nucleotide sequence ID" value="NZ_CANQMU010000001.1"/>
</dbReference>
<dbReference type="GO" id="GO:0005737">
    <property type="term" value="C:cytoplasm"/>
    <property type="evidence" value="ECO:0007669"/>
    <property type="project" value="UniProtKB-SubCell"/>
</dbReference>
<feature type="domain" description="UreE urease accessory N-terminal" evidence="6">
    <location>
        <begin position="7"/>
        <end position="76"/>
    </location>
</feature>
<comment type="subcellular location">
    <subcellularLocation>
        <location evidence="1">Cytoplasm</location>
    </subcellularLocation>
</comment>
<accession>A0A4P7VPT6</accession>
<dbReference type="Pfam" id="PF02814">
    <property type="entry name" value="UreE_N"/>
    <property type="match status" value="1"/>
</dbReference>
<dbReference type="KEGG" id="mgod:E7746_05290"/>
<dbReference type="GO" id="GO:0006457">
    <property type="term" value="P:protein folding"/>
    <property type="evidence" value="ECO:0007669"/>
    <property type="project" value="InterPro"/>
</dbReference>
<sequence>MKIFSEVIGNIHGDKNLAEKIEKASVEYLDLDQWTAQKSRFIVTGDKGTQCAVALKRNTQLIEGDVLEYDPDTNSAIVARIELSPVFVIDLAAIEKEDKLKIIQTCIELGHAIGNQHWPAVIKGTKVYIPLTVDKKVMKSVMDTHAIPEVTYEFQAGKEVIPYLAPHEIRNLFGGTAQESHAHVHGDPGMHAHVHTHPDGTTHVHPHVHDDEHHHDH</sequence>
<dbReference type="AlphaFoldDB" id="A0A4P7VPT6"/>
<feature type="compositionally biased region" description="Basic and acidic residues" evidence="5">
    <location>
        <begin position="180"/>
        <end position="217"/>
    </location>
</feature>
<organism evidence="7 8">
    <name type="scientific">Muribaculum gordoncarteri</name>
    <dbReference type="NCBI Taxonomy" id="2530390"/>
    <lineage>
        <taxon>Bacteria</taxon>
        <taxon>Pseudomonadati</taxon>
        <taxon>Bacteroidota</taxon>
        <taxon>Bacteroidia</taxon>
        <taxon>Bacteroidales</taxon>
        <taxon>Muribaculaceae</taxon>
        <taxon>Muribaculum</taxon>
    </lineage>
</organism>
<keyword evidence="4" id="KW-0143">Chaperone</keyword>
<dbReference type="SMART" id="SM00988">
    <property type="entry name" value="UreE_N"/>
    <property type="match status" value="1"/>
</dbReference>
<dbReference type="InterPro" id="IPR004029">
    <property type="entry name" value="UreE_N"/>
</dbReference>
<gene>
    <name evidence="7" type="primary">ureE</name>
    <name evidence="7" type="ORF">E7746_05290</name>
</gene>
<dbReference type="OrthoDB" id="3394858at2"/>
<evidence type="ECO:0000313" key="8">
    <source>
        <dbReference type="Proteomes" id="UP000297031"/>
    </source>
</evidence>
<keyword evidence="8" id="KW-1185">Reference proteome</keyword>
<dbReference type="SUPFAM" id="SSF69287">
    <property type="entry name" value="Urease metallochaperone UreE, N-terminal domain"/>
    <property type="match status" value="1"/>
</dbReference>
<evidence type="ECO:0000256" key="3">
    <source>
        <dbReference type="ARBA" id="ARBA00022596"/>
    </source>
</evidence>
<evidence type="ECO:0000313" key="7">
    <source>
        <dbReference type="EMBL" id="QCD35349.1"/>
    </source>
</evidence>
<name>A0A4P7VPT6_9BACT</name>
<evidence type="ECO:0000256" key="4">
    <source>
        <dbReference type="ARBA" id="ARBA00023186"/>
    </source>
</evidence>
<dbReference type="PIRSF" id="PIRSF036402">
    <property type="entry name" value="Ureas_acces_UreE"/>
    <property type="match status" value="1"/>
</dbReference>
<evidence type="ECO:0000256" key="5">
    <source>
        <dbReference type="SAM" id="MobiDB-lite"/>
    </source>
</evidence>
<evidence type="ECO:0000259" key="6">
    <source>
        <dbReference type="SMART" id="SM00988"/>
    </source>
</evidence>
<dbReference type="Gene3D" id="2.60.260.20">
    <property type="entry name" value="Urease metallochaperone UreE, N-terminal domain"/>
    <property type="match status" value="1"/>
</dbReference>
<keyword evidence="3" id="KW-0533">Nickel</keyword>
<protein>
    <submittedName>
        <fullName evidence="7">Urease accessory protein UreE</fullName>
    </submittedName>
</protein>
<dbReference type="InterPro" id="IPR007864">
    <property type="entry name" value="UreE_C_dom"/>
</dbReference>
<dbReference type="InterPro" id="IPR012406">
    <property type="entry name" value="UreE"/>
</dbReference>
<dbReference type="Proteomes" id="UP000297031">
    <property type="component" value="Chromosome"/>
</dbReference>
<dbReference type="Pfam" id="PF05194">
    <property type="entry name" value="UreE_C"/>
    <property type="match status" value="1"/>
</dbReference>
<dbReference type="GO" id="GO:0019627">
    <property type="term" value="P:urea metabolic process"/>
    <property type="evidence" value="ECO:0007669"/>
    <property type="project" value="InterPro"/>
</dbReference>
<dbReference type="EMBL" id="CP039393">
    <property type="protein sequence ID" value="QCD35349.1"/>
    <property type="molecule type" value="Genomic_DNA"/>
</dbReference>
<reference evidence="7 8" key="1">
    <citation type="submission" date="2019-02" db="EMBL/GenBank/DDBJ databases">
        <title>Isolation and identification of novel species under the genus Muribaculum.</title>
        <authorList>
            <person name="Miyake S."/>
            <person name="Ding Y."/>
            <person name="Low A."/>
            <person name="Soh M."/>
            <person name="Seedorf H."/>
        </authorList>
    </citation>
    <scope>NUCLEOTIDE SEQUENCE [LARGE SCALE GENOMIC DNA]</scope>
    <source>
        <strain evidence="7 8">TLL-A4</strain>
    </source>
</reference>
<proteinExistence type="predicted"/>
<evidence type="ECO:0000256" key="2">
    <source>
        <dbReference type="ARBA" id="ARBA00022490"/>
    </source>
</evidence>
<dbReference type="GO" id="GO:0065003">
    <property type="term" value="P:protein-containing complex assembly"/>
    <property type="evidence" value="ECO:0007669"/>
    <property type="project" value="InterPro"/>
</dbReference>
<dbReference type="GO" id="GO:0016151">
    <property type="term" value="F:nickel cation binding"/>
    <property type="evidence" value="ECO:0007669"/>
    <property type="project" value="InterPro"/>
</dbReference>
<keyword evidence="2" id="KW-0963">Cytoplasm</keyword>